<keyword evidence="3" id="KW-0808">Transferase</keyword>
<dbReference type="Proteomes" id="UP000321947">
    <property type="component" value="Unassembled WGS sequence"/>
</dbReference>
<keyword evidence="3" id="KW-0548">Nucleotidyltransferase</keyword>
<dbReference type="Pfam" id="PF25597">
    <property type="entry name" value="SH3_retrovirus"/>
    <property type="match status" value="1"/>
</dbReference>
<sequence>MASQSHAPLVKPHPVAQEMHVPPVQLQSLYTPSLTLQSSIHANPLAPKCSLVFDTMAQSTRYFLEEKLNGQNYYSWSKSIKVILEGHHKFGFLIGYLKESYPSICQIFDIPLGMFATYVHSHGSNQTKLITPHTQACVFVGYPLHQWGYKYFHPSSRKYFIFMDVTFLEDHPFFFVSLLQGGITILPTNQVPQKTYYKRNNLKKDVRFETNSTNTHINSKVGENDGSETVVPEDMLKRTVLMRMRSL</sequence>
<feature type="domain" description="Retrotransposon Copia-like N-terminal" evidence="1">
    <location>
        <begin position="67"/>
        <end position="97"/>
    </location>
</feature>
<feature type="domain" description="Retroviral polymerase SH3-like" evidence="2">
    <location>
        <begin position="118"/>
        <end position="175"/>
    </location>
</feature>
<dbReference type="Pfam" id="PF14244">
    <property type="entry name" value="Retrotran_gag_3"/>
    <property type="match status" value="1"/>
</dbReference>
<evidence type="ECO:0000259" key="1">
    <source>
        <dbReference type="Pfam" id="PF14244"/>
    </source>
</evidence>
<dbReference type="AlphaFoldDB" id="A0A5D3DXA1"/>
<dbReference type="InterPro" id="IPR057670">
    <property type="entry name" value="SH3_retrovirus"/>
</dbReference>
<comment type="caution">
    <text evidence="3">The sequence shown here is derived from an EMBL/GenBank/DDBJ whole genome shotgun (WGS) entry which is preliminary data.</text>
</comment>
<evidence type="ECO:0000313" key="4">
    <source>
        <dbReference type="Proteomes" id="UP000321947"/>
    </source>
</evidence>
<reference evidence="3 4" key="1">
    <citation type="submission" date="2019-08" db="EMBL/GenBank/DDBJ databases">
        <title>Draft genome sequences of two oriental melons (Cucumis melo L. var makuwa).</title>
        <authorList>
            <person name="Kwon S.-Y."/>
        </authorList>
    </citation>
    <scope>NUCLEOTIDE SEQUENCE [LARGE SCALE GENOMIC DNA]</scope>
    <source>
        <strain evidence="4">cv. Chang Bougi</strain>
        <tissue evidence="3">Leaf</tissue>
    </source>
</reference>
<organism evidence="3 4">
    <name type="scientific">Cucumis melo var. makuwa</name>
    <name type="common">Oriental melon</name>
    <dbReference type="NCBI Taxonomy" id="1194695"/>
    <lineage>
        <taxon>Eukaryota</taxon>
        <taxon>Viridiplantae</taxon>
        <taxon>Streptophyta</taxon>
        <taxon>Embryophyta</taxon>
        <taxon>Tracheophyta</taxon>
        <taxon>Spermatophyta</taxon>
        <taxon>Magnoliopsida</taxon>
        <taxon>eudicotyledons</taxon>
        <taxon>Gunneridae</taxon>
        <taxon>Pentapetalae</taxon>
        <taxon>rosids</taxon>
        <taxon>fabids</taxon>
        <taxon>Cucurbitales</taxon>
        <taxon>Cucurbitaceae</taxon>
        <taxon>Benincaseae</taxon>
        <taxon>Cucumis</taxon>
    </lineage>
</organism>
<proteinExistence type="predicted"/>
<evidence type="ECO:0000259" key="2">
    <source>
        <dbReference type="Pfam" id="PF25597"/>
    </source>
</evidence>
<dbReference type="InterPro" id="IPR029472">
    <property type="entry name" value="Copia-like_N"/>
</dbReference>
<gene>
    <name evidence="3" type="ORF">E5676_scaffold289G00530</name>
</gene>
<dbReference type="EMBL" id="SSTD01002353">
    <property type="protein sequence ID" value="TYK28142.1"/>
    <property type="molecule type" value="Genomic_DNA"/>
</dbReference>
<name>A0A5D3DXA1_CUCMM</name>
<keyword evidence="3" id="KW-0695">RNA-directed DNA polymerase</keyword>
<accession>A0A5D3DXA1</accession>
<protein>
    <submittedName>
        <fullName evidence="3">Reverse transcriptase</fullName>
    </submittedName>
</protein>
<evidence type="ECO:0000313" key="3">
    <source>
        <dbReference type="EMBL" id="TYK28142.1"/>
    </source>
</evidence>
<dbReference type="GO" id="GO:0003964">
    <property type="term" value="F:RNA-directed DNA polymerase activity"/>
    <property type="evidence" value="ECO:0007669"/>
    <property type="project" value="UniProtKB-KW"/>
</dbReference>